<dbReference type="GO" id="GO:0004449">
    <property type="term" value="F:isocitrate dehydrogenase (NAD+) activity"/>
    <property type="evidence" value="ECO:0007669"/>
    <property type="project" value="TreeGrafter"/>
</dbReference>
<dbReference type="GO" id="GO:0004450">
    <property type="term" value="F:isocitrate dehydrogenase (NADP+) activity"/>
    <property type="evidence" value="ECO:0007669"/>
    <property type="project" value="UniProtKB-EC"/>
</dbReference>
<evidence type="ECO:0000256" key="12">
    <source>
        <dbReference type="ARBA" id="ARBA00023002"/>
    </source>
</evidence>
<dbReference type="PANTHER" id="PTHR11835">
    <property type="entry name" value="DECARBOXYLATING DEHYDROGENASES-ISOCITRATE, ISOPROPYLMALATE, TARTRATE"/>
    <property type="match status" value="1"/>
</dbReference>
<evidence type="ECO:0000256" key="1">
    <source>
        <dbReference type="ARBA" id="ARBA00001936"/>
    </source>
</evidence>
<feature type="region of interest" description="Disordered" evidence="19">
    <location>
        <begin position="1"/>
        <end position="22"/>
    </location>
</feature>
<dbReference type="Pfam" id="PF18324">
    <property type="entry name" value="Isocitrate_DH_C_bact"/>
    <property type="match status" value="1"/>
</dbReference>
<proteinExistence type="inferred from homology"/>
<evidence type="ECO:0000256" key="10">
    <source>
        <dbReference type="ARBA" id="ARBA00022842"/>
    </source>
</evidence>
<comment type="similarity">
    <text evidence="3">Belongs to the isocitrate and isopropylmalate dehydrogenases family.</text>
</comment>
<dbReference type="InterPro" id="IPR040978">
    <property type="entry name" value="Isocitrate_DH_TT1725_C"/>
</dbReference>
<dbReference type="InterPro" id="IPR019818">
    <property type="entry name" value="IsoCit/isopropylmalate_DH_CS"/>
</dbReference>
<keyword evidence="12" id="KW-0560">Oxidoreductase</keyword>
<evidence type="ECO:0000313" key="22">
    <source>
        <dbReference type="Proteomes" id="UP000199504"/>
    </source>
</evidence>
<name>A0A1C4WAF8_9ACTN</name>
<evidence type="ECO:0000256" key="16">
    <source>
        <dbReference type="ARBA" id="ARBA00029990"/>
    </source>
</evidence>
<dbReference type="NCBIfam" id="NF006673">
    <property type="entry name" value="PRK09222.1"/>
    <property type="match status" value="1"/>
</dbReference>
<keyword evidence="13" id="KW-0464">Manganese</keyword>
<evidence type="ECO:0000256" key="11">
    <source>
        <dbReference type="ARBA" id="ARBA00022857"/>
    </source>
</evidence>
<evidence type="ECO:0000256" key="13">
    <source>
        <dbReference type="ARBA" id="ARBA00023211"/>
    </source>
</evidence>
<dbReference type="InterPro" id="IPR024084">
    <property type="entry name" value="IsoPropMal-DH-like_dom"/>
</dbReference>
<evidence type="ECO:0000256" key="4">
    <source>
        <dbReference type="ARBA" id="ARBA00011738"/>
    </source>
</evidence>
<dbReference type="STRING" id="262898.GA0070564_102125"/>
<dbReference type="InterPro" id="IPR014273">
    <property type="entry name" value="Isocitrate_DH_bac-typ"/>
</dbReference>
<dbReference type="FunFam" id="3.40.718.10:FF:000020">
    <property type="entry name" value="Isocitrate dehydrogenase"/>
    <property type="match status" value="1"/>
</dbReference>
<dbReference type="PROSITE" id="PS00470">
    <property type="entry name" value="IDH_IMDH"/>
    <property type="match status" value="1"/>
</dbReference>
<dbReference type="Gene3D" id="3.40.718.10">
    <property type="entry name" value="Isopropylmalate Dehydrogenase"/>
    <property type="match status" value="1"/>
</dbReference>
<sequence length="496" mass="52872">MTTPELSKTNGSTGTTGAPVPVTVARGDGIGPEIMDATLRVLTAAGARLAVEEIQIGEAVYARGHSAGIEPGAWESLRRTRVFLKAPITTPQGGGFKSLNVTIRKSLGLFANVRPCVAYPPFVPTRHPKMDVVIVRENEEDLYAGIEHRQTDEVTQCLKLISRPGCERIARYAFEYARRHGRSKVTCMTKDNIMKLTDGLFHRVFDEVAADYPDLVAEHWIVDIGTAKLADTPEAFDVIVTPNLYGDVLSDVAAQIAGSVGLAGSANVGEHAAMFEAIHGSAPTLAGQDAANPSGLLLAAVMMLVHIGQPEVAERVHNAWLATLEAGVATADVTGPGVGPVGTRAFADAVIDRLGQQPTTLPAVTYPAGQPQLAVPTATARPAPAKTMDGVDVFLHHDDRDPDALAALLREAGDGVGLDLTMITNRGVKVWPDGLPETFCTDHWRARFQSSRPGAASRAEVVDLLRRLDRAGLDFVKTEGLYRFDGEPGYSLGQGQ</sequence>
<dbReference type="RefSeq" id="WP_091605031.1">
    <property type="nucleotide sequence ID" value="NZ_FMCX01000002.1"/>
</dbReference>
<evidence type="ECO:0000256" key="17">
    <source>
        <dbReference type="ARBA" id="ARBA00031098"/>
    </source>
</evidence>
<evidence type="ECO:0000256" key="19">
    <source>
        <dbReference type="SAM" id="MobiDB-lite"/>
    </source>
</evidence>
<comment type="cofactor">
    <cofactor evidence="1">
        <name>Mn(2+)</name>
        <dbReference type="ChEBI" id="CHEBI:29035"/>
    </cofactor>
</comment>
<keyword evidence="8" id="KW-0816">Tricarboxylic acid cycle</keyword>
<dbReference type="Proteomes" id="UP000199504">
    <property type="component" value="Unassembled WGS sequence"/>
</dbReference>
<evidence type="ECO:0000259" key="20">
    <source>
        <dbReference type="SMART" id="SM01329"/>
    </source>
</evidence>
<feature type="compositionally biased region" description="Polar residues" evidence="19">
    <location>
        <begin position="1"/>
        <end position="12"/>
    </location>
</feature>
<accession>A0A1C4WAF8</accession>
<gene>
    <name evidence="21" type="ORF">GA0070564_102125</name>
</gene>
<dbReference type="EC" id="1.1.1.42" evidence="5"/>
<comment type="catalytic activity">
    <reaction evidence="14">
        <text>D-threo-isocitrate + NADP(+) = 2-oxoglutarate + CO2 + NADPH</text>
        <dbReference type="Rhea" id="RHEA:19629"/>
        <dbReference type="ChEBI" id="CHEBI:15562"/>
        <dbReference type="ChEBI" id="CHEBI:16526"/>
        <dbReference type="ChEBI" id="CHEBI:16810"/>
        <dbReference type="ChEBI" id="CHEBI:57783"/>
        <dbReference type="ChEBI" id="CHEBI:58349"/>
        <dbReference type="EC" id="1.1.1.42"/>
    </reaction>
</comment>
<dbReference type="InterPro" id="IPR046997">
    <property type="entry name" value="Isocitrate_DH_TT1725_C_sf"/>
</dbReference>
<comment type="cofactor">
    <cofactor evidence="2">
        <name>Mg(2+)</name>
        <dbReference type="ChEBI" id="CHEBI:18420"/>
    </cofactor>
</comment>
<dbReference type="Pfam" id="PF00180">
    <property type="entry name" value="Iso_dh"/>
    <property type="match status" value="1"/>
</dbReference>
<keyword evidence="9" id="KW-0479">Metal-binding</keyword>
<dbReference type="PANTHER" id="PTHR11835:SF43">
    <property type="entry name" value="ISOPROPYLMALATE DEHYDROGENASE-LIKE DOMAIN-CONTAINING PROTEIN"/>
    <property type="match status" value="1"/>
</dbReference>
<dbReference type="GO" id="GO:0051287">
    <property type="term" value="F:NAD binding"/>
    <property type="evidence" value="ECO:0007669"/>
    <property type="project" value="InterPro"/>
</dbReference>
<dbReference type="GO" id="GO:0006097">
    <property type="term" value="P:glyoxylate cycle"/>
    <property type="evidence" value="ECO:0007669"/>
    <property type="project" value="UniProtKB-KW"/>
</dbReference>
<evidence type="ECO:0000256" key="2">
    <source>
        <dbReference type="ARBA" id="ARBA00001946"/>
    </source>
</evidence>
<comment type="function">
    <text evidence="18">Catalyzes the oxidative decarboxylation of isocitrate to 2-oxoglutarate and carbon dioxide with the concomitant reduction of NADP(+).</text>
</comment>
<feature type="compositionally biased region" description="Low complexity" evidence="19">
    <location>
        <begin position="13"/>
        <end position="22"/>
    </location>
</feature>
<keyword evidence="10" id="KW-0460">Magnesium</keyword>
<dbReference type="AlphaFoldDB" id="A0A1C4WAF8"/>
<dbReference type="SUPFAM" id="SSF53659">
    <property type="entry name" value="Isocitrate/Isopropylmalate dehydrogenase-like"/>
    <property type="match status" value="1"/>
</dbReference>
<protein>
    <recommendedName>
        <fullName evidence="6">Isocitrate dehydrogenase [NADP]</fullName>
        <ecNumber evidence="5">1.1.1.42</ecNumber>
    </recommendedName>
    <alternativeName>
        <fullName evidence="15">IDP</fullName>
    </alternativeName>
    <alternativeName>
        <fullName evidence="16">NADP(+)-specific ICDH</fullName>
    </alternativeName>
    <alternativeName>
        <fullName evidence="17">Oxalosuccinate decarboxylase</fullName>
    </alternativeName>
</protein>
<dbReference type="Gene3D" id="3.30.70.1570">
    <property type="match status" value="1"/>
</dbReference>
<dbReference type="GO" id="GO:0006099">
    <property type="term" value="P:tricarboxylic acid cycle"/>
    <property type="evidence" value="ECO:0007669"/>
    <property type="project" value="UniProtKB-KW"/>
</dbReference>
<dbReference type="GO" id="GO:0000287">
    <property type="term" value="F:magnesium ion binding"/>
    <property type="evidence" value="ECO:0007669"/>
    <property type="project" value="InterPro"/>
</dbReference>
<keyword evidence="22" id="KW-1185">Reference proteome</keyword>
<evidence type="ECO:0000256" key="7">
    <source>
        <dbReference type="ARBA" id="ARBA00022435"/>
    </source>
</evidence>
<evidence type="ECO:0000256" key="8">
    <source>
        <dbReference type="ARBA" id="ARBA00022532"/>
    </source>
</evidence>
<evidence type="ECO:0000256" key="18">
    <source>
        <dbReference type="ARBA" id="ARBA00046127"/>
    </source>
</evidence>
<reference evidence="22" key="1">
    <citation type="submission" date="2016-06" db="EMBL/GenBank/DDBJ databases">
        <authorList>
            <person name="Varghese N."/>
            <person name="Submissions Spin"/>
        </authorList>
    </citation>
    <scope>NUCLEOTIDE SEQUENCE [LARGE SCALE GENOMIC DNA]</scope>
    <source>
        <strain evidence="22">DSM 44830</strain>
    </source>
</reference>
<organism evidence="21 22">
    <name type="scientific">Micromonospora mirobrigensis</name>
    <dbReference type="NCBI Taxonomy" id="262898"/>
    <lineage>
        <taxon>Bacteria</taxon>
        <taxon>Bacillati</taxon>
        <taxon>Actinomycetota</taxon>
        <taxon>Actinomycetes</taxon>
        <taxon>Micromonosporales</taxon>
        <taxon>Micromonosporaceae</taxon>
        <taxon>Micromonospora</taxon>
    </lineage>
</organism>
<comment type="subunit">
    <text evidence="4">Homodimer.</text>
</comment>
<evidence type="ECO:0000256" key="5">
    <source>
        <dbReference type="ARBA" id="ARBA00013013"/>
    </source>
</evidence>
<evidence type="ECO:0000256" key="9">
    <source>
        <dbReference type="ARBA" id="ARBA00022723"/>
    </source>
</evidence>
<dbReference type="OrthoDB" id="5289857at2"/>
<evidence type="ECO:0000256" key="3">
    <source>
        <dbReference type="ARBA" id="ARBA00007769"/>
    </source>
</evidence>
<dbReference type="GO" id="GO:0006102">
    <property type="term" value="P:isocitrate metabolic process"/>
    <property type="evidence" value="ECO:0007669"/>
    <property type="project" value="TreeGrafter"/>
</dbReference>
<dbReference type="EMBL" id="FMCX01000002">
    <property type="protein sequence ID" value="SCE93217.1"/>
    <property type="molecule type" value="Genomic_DNA"/>
</dbReference>
<dbReference type="SMART" id="SM01329">
    <property type="entry name" value="Iso_dh"/>
    <property type="match status" value="1"/>
</dbReference>
<evidence type="ECO:0000256" key="6">
    <source>
        <dbReference type="ARBA" id="ARBA00019562"/>
    </source>
</evidence>
<keyword evidence="11" id="KW-0521">NADP</keyword>
<keyword evidence="7" id="KW-0329">Glyoxylate bypass</keyword>
<dbReference type="NCBIfam" id="TIGR02924">
    <property type="entry name" value="ICDH_alpha"/>
    <property type="match status" value="1"/>
</dbReference>
<feature type="domain" description="Isopropylmalate dehydrogenase-like" evidence="20">
    <location>
        <begin position="21"/>
        <end position="350"/>
    </location>
</feature>
<evidence type="ECO:0000313" key="21">
    <source>
        <dbReference type="EMBL" id="SCE93217.1"/>
    </source>
</evidence>
<evidence type="ECO:0000256" key="14">
    <source>
        <dbReference type="ARBA" id="ARBA00023554"/>
    </source>
</evidence>
<evidence type="ECO:0000256" key="15">
    <source>
        <dbReference type="ARBA" id="ARBA00029765"/>
    </source>
</evidence>